<comment type="caution">
    <text evidence="8">The sequence shown here is derived from an EMBL/GenBank/DDBJ whole genome shotgun (WGS) entry which is preliminary data.</text>
</comment>
<dbReference type="Proteomes" id="UP000032544">
    <property type="component" value="Unassembled WGS sequence"/>
</dbReference>
<dbReference type="Pfam" id="PF10566">
    <property type="entry name" value="Glyco_hydro_97"/>
    <property type="match status" value="1"/>
</dbReference>
<name>A0A0D8J764_9BACT</name>
<gene>
    <name evidence="8" type="ORF">LH29_15330</name>
</gene>
<dbReference type="InterPro" id="IPR017853">
    <property type="entry name" value="GH"/>
</dbReference>
<dbReference type="InterPro" id="IPR029486">
    <property type="entry name" value="GH97_N"/>
</dbReference>
<organism evidence="8 9">
    <name type="scientific">Draconibacterium sediminis</name>
    <dbReference type="NCBI Taxonomy" id="1544798"/>
    <lineage>
        <taxon>Bacteria</taxon>
        <taxon>Pseudomonadati</taxon>
        <taxon>Bacteroidota</taxon>
        <taxon>Bacteroidia</taxon>
        <taxon>Marinilabiliales</taxon>
        <taxon>Prolixibacteraceae</taxon>
        <taxon>Draconibacterium</taxon>
    </lineage>
</organism>
<keyword evidence="9" id="KW-1185">Reference proteome</keyword>
<dbReference type="PANTHER" id="PTHR35803:SF3">
    <property type="entry name" value="ALPHA-GLUCOSIDASE"/>
    <property type="match status" value="1"/>
</dbReference>
<dbReference type="PROSITE" id="PS51257">
    <property type="entry name" value="PROKAR_LIPOPROTEIN"/>
    <property type="match status" value="1"/>
</dbReference>
<evidence type="ECO:0000313" key="8">
    <source>
        <dbReference type="EMBL" id="KJF42800.1"/>
    </source>
</evidence>
<feature type="domain" description="Glycosyl-hydrolase 97 C-terminal oligomerisation" evidence="7">
    <location>
        <begin position="531"/>
        <end position="627"/>
    </location>
</feature>
<dbReference type="GO" id="GO:0030246">
    <property type="term" value="F:carbohydrate binding"/>
    <property type="evidence" value="ECO:0007669"/>
    <property type="project" value="InterPro"/>
</dbReference>
<dbReference type="STRING" id="1544798.LH29_15330"/>
<dbReference type="PANTHER" id="PTHR35803">
    <property type="entry name" value="GLUCAN 1,4-ALPHA-GLUCOSIDASE SUSB-RELATED"/>
    <property type="match status" value="1"/>
</dbReference>
<reference evidence="8 9" key="1">
    <citation type="submission" date="2014-09" db="EMBL/GenBank/DDBJ databases">
        <title>Draft Genome Sequence of Draconibacterium sp. JN14CK-3.</title>
        <authorList>
            <person name="Dong C."/>
            <person name="Lai Q."/>
            <person name="Shao Z."/>
        </authorList>
    </citation>
    <scope>NUCLEOTIDE SEQUENCE [LARGE SCALE GENOMIC DNA]</scope>
    <source>
        <strain evidence="8 9">JN14CK-3</strain>
    </source>
</reference>
<dbReference type="InterPro" id="IPR052720">
    <property type="entry name" value="Glycosyl_hydrolase_97"/>
</dbReference>
<evidence type="ECO:0000256" key="4">
    <source>
        <dbReference type="SAM" id="SignalP"/>
    </source>
</evidence>
<keyword evidence="3" id="KW-0106">Calcium</keyword>
<feature type="signal peptide" evidence="4">
    <location>
        <begin position="1"/>
        <end position="21"/>
    </location>
</feature>
<dbReference type="Gene3D" id="3.20.20.70">
    <property type="entry name" value="Aldolase class I"/>
    <property type="match status" value="1"/>
</dbReference>
<evidence type="ECO:0000256" key="2">
    <source>
        <dbReference type="ARBA" id="ARBA00011245"/>
    </source>
</evidence>
<protein>
    <submittedName>
        <fullName evidence="8">Alpha-glucosidase</fullName>
    </submittedName>
</protein>
<evidence type="ECO:0000259" key="7">
    <source>
        <dbReference type="Pfam" id="PF14509"/>
    </source>
</evidence>
<evidence type="ECO:0000313" key="9">
    <source>
        <dbReference type="Proteomes" id="UP000032544"/>
    </source>
</evidence>
<comment type="cofactor">
    <cofactor evidence="1">
        <name>Ca(2+)</name>
        <dbReference type="ChEBI" id="CHEBI:29108"/>
    </cofactor>
</comment>
<dbReference type="PATRIC" id="fig|1544798.3.peg.3232"/>
<evidence type="ECO:0000256" key="3">
    <source>
        <dbReference type="ARBA" id="ARBA00022837"/>
    </source>
</evidence>
<dbReference type="EMBL" id="JRHC01000004">
    <property type="protein sequence ID" value="KJF42800.1"/>
    <property type="molecule type" value="Genomic_DNA"/>
</dbReference>
<dbReference type="InterPro" id="IPR014718">
    <property type="entry name" value="GH-type_carb-bd"/>
</dbReference>
<evidence type="ECO:0000256" key="1">
    <source>
        <dbReference type="ARBA" id="ARBA00001913"/>
    </source>
</evidence>
<dbReference type="OrthoDB" id="1109141at2"/>
<sequence length="630" mass="70894">MKNLSLIFLSLVLFACNHSNSVVLQSPDGKLKISITANDTAFVVYSVESEGTPLIQKSKLGFAFENAPTLGRNMKIVSSSELHVNQSWKPVYGERAEIPDTYHQAIIHLKETVEPKREMELTVRAYNEGIAFQYTLLSQVNTESVTIQQELTEFCFSKNYNGWVSDRAQSEYRKVPISEITSPAERPLVVEADEKFVALGEAKLVDFSRMKLQAGERANSLVATLHDNPTVKLPYTTPWRTIMTGDSPGELLEHNYFLQNLNDPCAIEDFSWIKPGKVIREVTLTTQGGMACVDFAAENGLQYVEFDAGWYGFEYDDSSDASTITVDPKRSPGPLELHKIINYANSKGIGIILYVNRRALEKQLDEILPLYKSWGVKGVKYGFVQVGSQEWTTWLHEAVKKAADNQLMVDIHDEYRPTGFSRTYPNLMTQEGIRGDEESPDNQHTLTTLFTRMLAGAADNTICYFAPRVTEKMGGHVSQLAKAVMMYSPWQFLFWYDRPPNSSEVIGGVPGAKDYIEITPELEFFKNMPTVWDETRVLEGEIGAYATLARKSGNDWYLGSLTGNVPHTVQLDLSFLEPGKNYETLIYSHDPDAEVATKVRIDHQKMRYDSILSFDIGANSGLAIHFKQTN</sequence>
<accession>A0A0D8J764</accession>
<evidence type="ECO:0000259" key="6">
    <source>
        <dbReference type="Pfam" id="PF14508"/>
    </source>
</evidence>
<proteinExistence type="predicted"/>
<dbReference type="RefSeq" id="WP_045031175.1">
    <property type="nucleotide sequence ID" value="NZ_JRHC01000004.1"/>
</dbReference>
<comment type="subunit">
    <text evidence="2">Monomer.</text>
</comment>
<feature type="domain" description="Glycosyl-hydrolase 97 N-terminal" evidence="6">
    <location>
        <begin position="24"/>
        <end position="264"/>
    </location>
</feature>
<dbReference type="InterPro" id="IPR029483">
    <property type="entry name" value="GH97_C"/>
</dbReference>
<dbReference type="AlphaFoldDB" id="A0A0D8J764"/>
<dbReference type="Pfam" id="PF14509">
    <property type="entry name" value="GH97_C"/>
    <property type="match status" value="1"/>
</dbReference>
<dbReference type="InterPro" id="IPR013785">
    <property type="entry name" value="Aldolase_TIM"/>
</dbReference>
<dbReference type="InterPro" id="IPR019563">
    <property type="entry name" value="GH97_catalytic"/>
</dbReference>
<evidence type="ECO:0000259" key="5">
    <source>
        <dbReference type="Pfam" id="PF10566"/>
    </source>
</evidence>
<dbReference type="Pfam" id="PF14508">
    <property type="entry name" value="GH97_N"/>
    <property type="match status" value="1"/>
</dbReference>
<feature type="chain" id="PRO_5002330713" evidence="4">
    <location>
        <begin position="22"/>
        <end position="630"/>
    </location>
</feature>
<dbReference type="Gene3D" id="2.70.98.10">
    <property type="match status" value="1"/>
</dbReference>
<keyword evidence="4" id="KW-0732">Signal</keyword>
<dbReference type="SUPFAM" id="SSF51445">
    <property type="entry name" value="(Trans)glycosidases"/>
    <property type="match status" value="1"/>
</dbReference>
<feature type="domain" description="Glycosyl-hydrolase 97 catalytic" evidence="5">
    <location>
        <begin position="284"/>
        <end position="433"/>
    </location>
</feature>